<keyword evidence="2" id="KW-0233">DNA recombination</keyword>
<comment type="caution">
    <text evidence="5">The sequence shown here is derived from an EMBL/GenBank/DDBJ whole genome shotgun (WGS) entry which is preliminary data.</text>
</comment>
<evidence type="ECO:0000256" key="1">
    <source>
        <dbReference type="ARBA" id="ARBA00023125"/>
    </source>
</evidence>
<keyword evidence="1" id="KW-0238">DNA-binding</keyword>
<dbReference type="Pfam" id="PF00239">
    <property type="entry name" value="Resolvase"/>
    <property type="match status" value="1"/>
</dbReference>
<feature type="domain" description="Resolvase/invertase-type recombinase catalytic" evidence="4">
    <location>
        <begin position="2"/>
        <end position="145"/>
    </location>
</feature>
<evidence type="ECO:0000259" key="4">
    <source>
        <dbReference type="PROSITE" id="PS51736"/>
    </source>
</evidence>
<dbReference type="InterPro" id="IPR050639">
    <property type="entry name" value="SSR_resolvase"/>
</dbReference>
<evidence type="ECO:0000256" key="3">
    <source>
        <dbReference type="SAM" id="MobiDB-lite"/>
    </source>
</evidence>
<dbReference type="SUPFAM" id="SSF53041">
    <property type="entry name" value="Resolvase-like"/>
    <property type="match status" value="1"/>
</dbReference>
<dbReference type="InterPro" id="IPR006119">
    <property type="entry name" value="Resolv_N"/>
</dbReference>
<dbReference type="GO" id="GO:0000150">
    <property type="term" value="F:DNA strand exchange activity"/>
    <property type="evidence" value="ECO:0007669"/>
    <property type="project" value="InterPro"/>
</dbReference>
<protein>
    <recommendedName>
        <fullName evidence="4">Resolvase/invertase-type recombinase catalytic domain-containing protein</fullName>
    </recommendedName>
</protein>
<dbReference type="PROSITE" id="PS51736">
    <property type="entry name" value="RECOMBINASES_3"/>
    <property type="match status" value="1"/>
</dbReference>
<dbReference type="InterPro" id="IPR036162">
    <property type="entry name" value="Resolvase-like_N_sf"/>
</dbReference>
<dbReference type="SMART" id="SM00857">
    <property type="entry name" value="Resolvase"/>
    <property type="match status" value="1"/>
</dbReference>
<dbReference type="Gene3D" id="3.40.50.1390">
    <property type="entry name" value="Resolvase, N-terminal catalytic domain"/>
    <property type="match status" value="1"/>
</dbReference>
<dbReference type="EMBL" id="LAZR01070421">
    <property type="protein sequence ID" value="KKK41177.1"/>
    <property type="molecule type" value="Genomic_DNA"/>
</dbReference>
<accession>A0A0F8V9P1</accession>
<name>A0A0F8V9P1_9ZZZZ</name>
<reference evidence="5" key="1">
    <citation type="journal article" date="2015" name="Nature">
        <title>Complex archaea that bridge the gap between prokaryotes and eukaryotes.</title>
        <authorList>
            <person name="Spang A."/>
            <person name="Saw J.H."/>
            <person name="Jorgensen S.L."/>
            <person name="Zaremba-Niedzwiedzka K."/>
            <person name="Martijn J."/>
            <person name="Lind A.E."/>
            <person name="van Eijk R."/>
            <person name="Schleper C."/>
            <person name="Guy L."/>
            <person name="Ettema T.J."/>
        </authorList>
    </citation>
    <scope>NUCLEOTIDE SEQUENCE</scope>
</reference>
<evidence type="ECO:0000256" key="2">
    <source>
        <dbReference type="ARBA" id="ARBA00023172"/>
    </source>
</evidence>
<dbReference type="GO" id="GO:0003677">
    <property type="term" value="F:DNA binding"/>
    <property type="evidence" value="ECO:0007669"/>
    <property type="project" value="UniProtKB-KW"/>
</dbReference>
<dbReference type="PANTHER" id="PTHR30461:SF2">
    <property type="entry name" value="SERINE RECOMBINASE PINE-RELATED"/>
    <property type="match status" value="1"/>
</dbReference>
<dbReference type="AlphaFoldDB" id="A0A0F8V9P1"/>
<organism evidence="5">
    <name type="scientific">marine sediment metagenome</name>
    <dbReference type="NCBI Taxonomy" id="412755"/>
    <lineage>
        <taxon>unclassified sequences</taxon>
        <taxon>metagenomes</taxon>
        <taxon>ecological metagenomes</taxon>
    </lineage>
</organism>
<dbReference type="PANTHER" id="PTHR30461">
    <property type="entry name" value="DNA-INVERTASE FROM LAMBDOID PROPHAGE"/>
    <property type="match status" value="1"/>
</dbReference>
<gene>
    <name evidence="5" type="ORF">LCGC14_2815040</name>
</gene>
<dbReference type="CDD" id="cd00338">
    <property type="entry name" value="Ser_Recombinase"/>
    <property type="match status" value="1"/>
</dbReference>
<evidence type="ECO:0000313" key="5">
    <source>
        <dbReference type="EMBL" id="KKK41177.1"/>
    </source>
</evidence>
<sequence length="177" mass="20483">MKVAIYARISTNRGEQNINQQVDYCKAYALKENLKVLKVFKDEQTGKDAHRRGYERLWAYLKENKGVGLLVQDTDRLTRDFYHGVELEKFLIENEIRLISLSDTIDLVSPNGKLMFRIKLALNAQYVENLHDKIKVGVARAKAEGKYKGRKKGSKGVKRGKTSSRKIRRSPTKRWNI</sequence>
<proteinExistence type="predicted"/>
<feature type="region of interest" description="Disordered" evidence="3">
    <location>
        <begin position="145"/>
        <end position="177"/>
    </location>
</feature>
<feature type="compositionally biased region" description="Basic residues" evidence="3">
    <location>
        <begin position="148"/>
        <end position="177"/>
    </location>
</feature>